<dbReference type="Proteomes" id="UP000276133">
    <property type="component" value="Unassembled WGS sequence"/>
</dbReference>
<dbReference type="EMBL" id="REGN01000873">
    <property type="protein sequence ID" value="RNA38424.1"/>
    <property type="molecule type" value="Genomic_DNA"/>
</dbReference>
<sequence length="55" mass="6416">GDDDDDEPEEAMIKNDNLFEEENLEDIDNSDYLNCKSREIVTKTAETNVVWHENI</sequence>
<accession>A0A3M7SRG3</accession>
<organism evidence="1 2">
    <name type="scientific">Brachionus plicatilis</name>
    <name type="common">Marine rotifer</name>
    <name type="synonym">Brachionus muelleri</name>
    <dbReference type="NCBI Taxonomy" id="10195"/>
    <lineage>
        <taxon>Eukaryota</taxon>
        <taxon>Metazoa</taxon>
        <taxon>Spiralia</taxon>
        <taxon>Gnathifera</taxon>
        <taxon>Rotifera</taxon>
        <taxon>Eurotatoria</taxon>
        <taxon>Monogononta</taxon>
        <taxon>Pseudotrocha</taxon>
        <taxon>Ploima</taxon>
        <taxon>Brachionidae</taxon>
        <taxon>Brachionus</taxon>
    </lineage>
</organism>
<dbReference type="AlphaFoldDB" id="A0A3M7SRG3"/>
<keyword evidence="2" id="KW-1185">Reference proteome</keyword>
<gene>
    <name evidence="1" type="ORF">BpHYR1_029731</name>
</gene>
<evidence type="ECO:0000313" key="1">
    <source>
        <dbReference type="EMBL" id="RNA38424.1"/>
    </source>
</evidence>
<proteinExistence type="predicted"/>
<evidence type="ECO:0000313" key="2">
    <source>
        <dbReference type="Proteomes" id="UP000276133"/>
    </source>
</evidence>
<feature type="non-terminal residue" evidence="1">
    <location>
        <position position="1"/>
    </location>
</feature>
<reference evidence="1 2" key="1">
    <citation type="journal article" date="2018" name="Sci. Rep.">
        <title>Genomic signatures of local adaptation to the degree of environmental predictability in rotifers.</title>
        <authorList>
            <person name="Franch-Gras L."/>
            <person name="Hahn C."/>
            <person name="Garcia-Roger E.M."/>
            <person name="Carmona M.J."/>
            <person name="Serra M."/>
            <person name="Gomez A."/>
        </authorList>
    </citation>
    <scope>NUCLEOTIDE SEQUENCE [LARGE SCALE GENOMIC DNA]</scope>
    <source>
        <strain evidence="1">HYR1</strain>
    </source>
</reference>
<name>A0A3M7SRG3_BRAPC</name>
<comment type="caution">
    <text evidence="1">The sequence shown here is derived from an EMBL/GenBank/DDBJ whole genome shotgun (WGS) entry which is preliminary data.</text>
</comment>
<protein>
    <submittedName>
        <fullName evidence="1">Uncharacterized protein</fullName>
    </submittedName>
</protein>